<accession>A0A4C1X3H4</accession>
<feature type="region of interest" description="Disordered" evidence="1">
    <location>
        <begin position="75"/>
        <end position="98"/>
    </location>
</feature>
<comment type="caution">
    <text evidence="2">The sequence shown here is derived from an EMBL/GenBank/DDBJ whole genome shotgun (WGS) entry which is preliminary data.</text>
</comment>
<organism evidence="2 3">
    <name type="scientific">Eumeta variegata</name>
    <name type="common">Bagworm moth</name>
    <name type="synonym">Eumeta japonica</name>
    <dbReference type="NCBI Taxonomy" id="151549"/>
    <lineage>
        <taxon>Eukaryota</taxon>
        <taxon>Metazoa</taxon>
        <taxon>Ecdysozoa</taxon>
        <taxon>Arthropoda</taxon>
        <taxon>Hexapoda</taxon>
        <taxon>Insecta</taxon>
        <taxon>Pterygota</taxon>
        <taxon>Neoptera</taxon>
        <taxon>Endopterygota</taxon>
        <taxon>Lepidoptera</taxon>
        <taxon>Glossata</taxon>
        <taxon>Ditrysia</taxon>
        <taxon>Tineoidea</taxon>
        <taxon>Psychidae</taxon>
        <taxon>Oiketicinae</taxon>
        <taxon>Eumeta</taxon>
    </lineage>
</organism>
<reference evidence="2 3" key="1">
    <citation type="journal article" date="2019" name="Commun. Biol.">
        <title>The bagworm genome reveals a unique fibroin gene that provides high tensile strength.</title>
        <authorList>
            <person name="Kono N."/>
            <person name="Nakamura H."/>
            <person name="Ohtoshi R."/>
            <person name="Tomita M."/>
            <person name="Numata K."/>
            <person name="Arakawa K."/>
        </authorList>
    </citation>
    <scope>NUCLEOTIDE SEQUENCE [LARGE SCALE GENOMIC DNA]</scope>
</reference>
<protein>
    <submittedName>
        <fullName evidence="2">Uncharacterized protein</fullName>
    </submittedName>
</protein>
<keyword evidence="3" id="KW-1185">Reference proteome</keyword>
<dbReference type="Proteomes" id="UP000299102">
    <property type="component" value="Unassembled WGS sequence"/>
</dbReference>
<dbReference type="EMBL" id="BGZK01000719">
    <property type="protein sequence ID" value="GBP57542.1"/>
    <property type="molecule type" value="Genomic_DNA"/>
</dbReference>
<feature type="region of interest" description="Disordered" evidence="1">
    <location>
        <begin position="1"/>
        <end position="20"/>
    </location>
</feature>
<evidence type="ECO:0000313" key="2">
    <source>
        <dbReference type="EMBL" id="GBP57542.1"/>
    </source>
</evidence>
<gene>
    <name evidence="2" type="ORF">EVAR_40070_1</name>
</gene>
<proteinExistence type="predicted"/>
<evidence type="ECO:0000256" key="1">
    <source>
        <dbReference type="SAM" id="MobiDB-lite"/>
    </source>
</evidence>
<evidence type="ECO:0000313" key="3">
    <source>
        <dbReference type="Proteomes" id="UP000299102"/>
    </source>
</evidence>
<dbReference type="AlphaFoldDB" id="A0A4C1X3H4"/>
<sequence length="146" mass="16106">MQNRRPKRLAPTAAAGRKLPPAPNENFVLAEVSAASFVRFRLYLTRFGLIPSSDAAVDRLRHVERTLKGRRRVPAGSGRAAVCRAPPAPPAPPRGDQSTTFNTFGVKTLEALLDESISLMFASLFYQWSHAVFNLTTIEEMGRLNV</sequence>
<name>A0A4C1X3H4_EUMVA</name>